<sequence length="152" mass="17214">MELSHRIPLAERKDRTSANNPVWMDALRILLGLFLFIKGVTFLDKSTDVYYLLTQQQTLGHLSKASFFFSIFQMIGGLMIAFGALTRFAFLCQIPIMLGAIFIVNLRNGLSLHNMELWVSVVVLVLCVVFMIVGPGRFSVDNKIFRQPAKRS</sequence>
<keyword evidence="3" id="KW-1003">Cell membrane</keyword>
<keyword evidence="5 7" id="KW-1133">Transmembrane helix</keyword>
<evidence type="ECO:0000313" key="8">
    <source>
        <dbReference type="EMBL" id="SNC68208.1"/>
    </source>
</evidence>
<dbReference type="OrthoDB" id="680764at2"/>
<protein>
    <submittedName>
        <fullName evidence="8">Uncharacterized membrane protein YphA, DoxX/SURF4 family</fullName>
    </submittedName>
</protein>
<dbReference type="PANTHER" id="PTHR33452">
    <property type="entry name" value="OXIDOREDUCTASE CATD-RELATED"/>
    <property type="match status" value="1"/>
</dbReference>
<evidence type="ECO:0000256" key="4">
    <source>
        <dbReference type="ARBA" id="ARBA00022692"/>
    </source>
</evidence>
<name>A0A212TQA1_9BACT</name>
<comment type="similarity">
    <text evidence="2">Belongs to the DoxX family.</text>
</comment>
<organism evidence="8 9">
    <name type="scientific">Hymenobacter gelipurpurascens</name>
    <dbReference type="NCBI Taxonomy" id="89968"/>
    <lineage>
        <taxon>Bacteria</taxon>
        <taxon>Pseudomonadati</taxon>
        <taxon>Bacteroidota</taxon>
        <taxon>Cytophagia</taxon>
        <taxon>Cytophagales</taxon>
        <taxon>Hymenobacteraceae</taxon>
        <taxon>Hymenobacter</taxon>
    </lineage>
</organism>
<dbReference type="GO" id="GO:0005886">
    <property type="term" value="C:plasma membrane"/>
    <property type="evidence" value="ECO:0007669"/>
    <property type="project" value="UniProtKB-SubCell"/>
</dbReference>
<feature type="transmembrane region" description="Helical" evidence="7">
    <location>
        <begin position="118"/>
        <end position="140"/>
    </location>
</feature>
<evidence type="ECO:0000256" key="1">
    <source>
        <dbReference type="ARBA" id="ARBA00004651"/>
    </source>
</evidence>
<proteinExistence type="inferred from homology"/>
<evidence type="ECO:0000256" key="6">
    <source>
        <dbReference type="ARBA" id="ARBA00023136"/>
    </source>
</evidence>
<dbReference type="PANTHER" id="PTHR33452:SF1">
    <property type="entry name" value="INNER MEMBRANE PROTEIN YPHA-RELATED"/>
    <property type="match status" value="1"/>
</dbReference>
<evidence type="ECO:0000313" key="9">
    <source>
        <dbReference type="Proteomes" id="UP000198131"/>
    </source>
</evidence>
<keyword evidence="4 7" id="KW-0812">Transmembrane</keyword>
<gene>
    <name evidence="8" type="ORF">SAMN06265337_2214</name>
</gene>
<comment type="subcellular location">
    <subcellularLocation>
        <location evidence="1">Cell membrane</location>
        <topology evidence="1">Multi-pass membrane protein</topology>
    </subcellularLocation>
</comment>
<evidence type="ECO:0000256" key="5">
    <source>
        <dbReference type="ARBA" id="ARBA00022989"/>
    </source>
</evidence>
<accession>A0A212TQA1</accession>
<keyword evidence="6 7" id="KW-0472">Membrane</keyword>
<dbReference type="AlphaFoldDB" id="A0A212TQA1"/>
<dbReference type="InterPro" id="IPR051907">
    <property type="entry name" value="DoxX-like_oxidoreductase"/>
</dbReference>
<evidence type="ECO:0000256" key="7">
    <source>
        <dbReference type="SAM" id="Phobius"/>
    </source>
</evidence>
<dbReference type="EMBL" id="FYEW01000001">
    <property type="protein sequence ID" value="SNC68208.1"/>
    <property type="molecule type" value="Genomic_DNA"/>
</dbReference>
<feature type="transmembrane region" description="Helical" evidence="7">
    <location>
        <begin position="62"/>
        <end position="81"/>
    </location>
</feature>
<keyword evidence="9" id="KW-1185">Reference proteome</keyword>
<dbReference type="Proteomes" id="UP000198131">
    <property type="component" value="Unassembled WGS sequence"/>
</dbReference>
<evidence type="ECO:0000256" key="2">
    <source>
        <dbReference type="ARBA" id="ARBA00006679"/>
    </source>
</evidence>
<feature type="transmembrane region" description="Helical" evidence="7">
    <location>
        <begin position="21"/>
        <end position="42"/>
    </location>
</feature>
<dbReference type="RefSeq" id="WP_088843436.1">
    <property type="nucleotide sequence ID" value="NZ_FYEW01000001.1"/>
</dbReference>
<dbReference type="InterPro" id="IPR032808">
    <property type="entry name" value="DoxX"/>
</dbReference>
<dbReference type="Pfam" id="PF07681">
    <property type="entry name" value="DoxX"/>
    <property type="match status" value="1"/>
</dbReference>
<evidence type="ECO:0000256" key="3">
    <source>
        <dbReference type="ARBA" id="ARBA00022475"/>
    </source>
</evidence>
<reference evidence="9" key="1">
    <citation type="submission" date="2017-06" db="EMBL/GenBank/DDBJ databases">
        <authorList>
            <person name="Varghese N."/>
            <person name="Submissions S."/>
        </authorList>
    </citation>
    <scope>NUCLEOTIDE SEQUENCE [LARGE SCALE GENOMIC DNA]</scope>
    <source>
        <strain evidence="9">DSM 11116</strain>
    </source>
</reference>